<name>A0A3E0VQB2_9MICO</name>
<reference evidence="1 2" key="1">
    <citation type="submission" date="2017-04" db="EMBL/GenBank/DDBJ databases">
        <title>Comparative genome analysis of Subtercola boreus.</title>
        <authorList>
            <person name="Cho Y.-J."/>
            <person name="Cho A."/>
            <person name="Kim O.-S."/>
            <person name="Lee J.-I."/>
        </authorList>
    </citation>
    <scope>NUCLEOTIDE SEQUENCE [LARGE SCALE GENOMIC DNA]</scope>
    <source>
        <strain evidence="1 2">P27479</strain>
    </source>
</reference>
<protein>
    <submittedName>
        <fullName evidence="1">Uncharacterized protein</fullName>
    </submittedName>
</protein>
<sequence>MMDCLVGGCEADGCEHLAVDSTGMILVYTICAEHLSAVLNGQMLPQAVEINRGLIGPARPAQGDL</sequence>
<accession>A0A3E0VQB2</accession>
<organism evidence="1 2">
    <name type="scientific">Subtercola boreus</name>
    <dbReference type="NCBI Taxonomy" id="120213"/>
    <lineage>
        <taxon>Bacteria</taxon>
        <taxon>Bacillati</taxon>
        <taxon>Actinomycetota</taxon>
        <taxon>Actinomycetes</taxon>
        <taxon>Micrococcales</taxon>
        <taxon>Microbacteriaceae</taxon>
        <taxon>Subtercola</taxon>
    </lineage>
</organism>
<dbReference type="AlphaFoldDB" id="A0A3E0VQB2"/>
<dbReference type="EMBL" id="NBXB01000045">
    <property type="protein sequence ID" value="RFA12184.1"/>
    <property type="molecule type" value="Genomic_DNA"/>
</dbReference>
<proteinExistence type="predicted"/>
<evidence type="ECO:0000313" key="1">
    <source>
        <dbReference type="EMBL" id="RFA12184.1"/>
    </source>
</evidence>
<gene>
    <name evidence="1" type="ORF">B7R22_17300</name>
</gene>
<comment type="caution">
    <text evidence="1">The sequence shown here is derived from an EMBL/GenBank/DDBJ whole genome shotgun (WGS) entry which is preliminary data.</text>
</comment>
<evidence type="ECO:0000313" key="2">
    <source>
        <dbReference type="Proteomes" id="UP000256541"/>
    </source>
</evidence>
<dbReference type="Proteomes" id="UP000256541">
    <property type="component" value="Unassembled WGS sequence"/>
</dbReference>